<evidence type="ECO:0000256" key="2">
    <source>
        <dbReference type="ARBA" id="ARBA00022741"/>
    </source>
</evidence>
<feature type="domain" description="ABC transporter" evidence="4">
    <location>
        <begin position="11"/>
        <end position="235"/>
    </location>
</feature>
<keyword evidence="1" id="KW-0813">Transport</keyword>
<keyword evidence="6" id="KW-1185">Reference proteome</keyword>
<protein>
    <submittedName>
        <fullName evidence="5">ABC transporter ATP-binding protein</fullName>
    </submittedName>
</protein>
<accession>A0ABX5VUF8</accession>
<dbReference type="CDD" id="cd03255">
    <property type="entry name" value="ABC_MJ0796_LolCDE_FtsE"/>
    <property type="match status" value="1"/>
</dbReference>
<dbReference type="InterPro" id="IPR027417">
    <property type="entry name" value="P-loop_NTPase"/>
</dbReference>
<name>A0ABX5VUF8_9MICO</name>
<dbReference type="PROSITE" id="PS00211">
    <property type="entry name" value="ABC_TRANSPORTER_1"/>
    <property type="match status" value="1"/>
</dbReference>
<dbReference type="PROSITE" id="PS50893">
    <property type="entry name" value="ABC_TRANSPORTER_2"/>
    <property type="match status" value="1"/>
</dbReference>
<dbReference type="EMBL" id="CP040899">
    <property type="protein sequence ID" value="QDB80810.1"/>
    <property type="molecule type" value="Genomic_DNA"/>
</dbReference>
<proteinExistence type="predicted"/>
<dbReference type="SUPFAM" id="SSF52540">
    <property type="entry name" value="P-loop containing nucleoside triphosphate hydrolases"/>
    <property type="match status" value="1"/>
</dbReference>
<dbReference type="Gene3D" id="3.40.50.300">
    <property type="entry name" value="P-loop containing nucleotide triphosphate hydrolases"/>
    <property type="match status" value="1"/>
</dbReference>
<dbReference type="InterPro" id="IPR015854">
    <property type="entry name" value="ABC_transpr_LolD-like"/>
</dbReference>
<dbReference type="InterPro" id="IPR003439">
    <property type="entry name" value="ABC_transporter-like_ATP-bd"/>
</dbReference>
<reference evidence="5 6" key="1">
    <citation type="submission" date="2019-05" db="EMBL/GenBank/DDBJ databases">
        <title>Georgenia *** sp. nov., and Georgenia *** sp. nov., isolated from the intestinal contents of plateau pika (Ochotona curzoniae) in the Qinghai-Tibet plateau of China.</title>
        <authorList>
            <person name="Tian Z."/>
        </authorList>
    </citation>
    <scope>NUCLEOTIDE SEQUENCE [LARGE SCALE GENOMIC DNA]</scope>
    <source>
        <strain evidence="5 6">Z294</strain>
    </source>
</reference>
<dbReference type="GO" id="GO:0005524">
    <property type="term" value="F:ATP binding"/>
    <property type="evidence" value="ECO:0007669"/>
    <property type="project" value="UniProtKB-KW"/>
</dbReference>
<evidence type="ECO:0000256" key="1">
    <source>
        <dbReference type="ARBA" id="ARBA00022448"/>
    </source>
</evidence>
<evidence type="ECO:0000256" key="3">
    <source>
        <dbReference type="ARBA" id="ARBA00022840"/>
    </source>
</evidence>
<dbReference type="PANTHER" id="PTHR24220">
    <property type="entry name" value="IMPORT ATP-BINDING PROTEIN"/>
    <property type="match status" value="1"/>
</dbReference>
<dbReference type="Pfam" id="PF00005">
    <property type="entry name" value="ABC_tran"/>
    <property type="match status" value="1"/>
</dbReference>
<evidence type="ECO:0000313" key="5">
    <source>
        <dbReference type="EMBL" id="QDB80810.1"/>
    </source>
</evidence>
<dbReference type="PANTHER" id="PTHR24220:SF685">
    <property type="entry name" value="ABC TRANSPORTER RELATED"/>
    <property type="match status" value="1"/>
</dbReference>
<dbReference type="SMART" id="SM00382">
    <property type="entry name" value="AAA"/>
    <property type="match status" value="1"/>
</dbReference>
<organism evidence="5 6">
    <name type="scientific">Georgenia wutianyii</name>
    <dbReference type="NCBI Taxonomy" id="2585135"/>
    <lineage>
        <taxon>Bacteria</taxon>
        <taxon>Bacillati</taxon>
        <taxon>Actinomycetota</taxon>
        <taxon>Actinomycetes</taxon>
        <taxon>Micrococcales</taxon>
        <taxon>Bogoriellaceae</taxon>
        <taxon>Georgenia</taxon>
    </lineage>
</organism>
<evidence type="ECO:0000259" key="4">
    <source>
        <dbReference type="PROSITE" id="PS50893"/>
    </source>
</evidence>
<keyword evidence="2" id="KW-0547">Nucleotide-binding</keyword>
<dbReference type="InterPro" id="IPR017911">
    <property type="entry name" value="MacB-like_ATP-bd"/>
</dbReference>
<dbReference type="Proteomes" id="UP000313948">
    <property type="component" value="Chromosome"/>
</dbReference>
<gene>
    <name evidence="5" type="ORF">FE251_11375</name>
</gene>
<sequence>MNDAPSADVALLLRDVTLEVGDGAGKVRAMDSVSLEVLPGELVAVVGPSGAGKSSLLAVAGALAAPTSGDVHVLGEDLAALRERGQGALAGFRRRRLGFVFQSGNLVPALTAADQLRLARRISGRPGARGFDPMPLLEAVGMSHRAGHRPGELSGGERQRVGIARALVNEPGLMLVDEPTAALDRARSHEIVELLAERCHERGIAVVMVTHDHDVLEHCDRVVEMVDGRLSPVAS</sequence>
<evidence type="ECO:0000313" key="6">
    <source>
        <dbReference type="Proteomes" id="UP000313948"/>
    </source>
</evidence>
<keyword evidence="3 5" id="KW-0067">ATP-binding</keyword>
<dbReference type="InterPro" id="IPR003593">
    <property type="entry name" value="AAA+_ATPase"/>
</dbReference>
<dbReference type="InterPro" id="IPR017871">
    <property type="entry name" value="ABC_transporter-like_CS"/>
</dbReference>